<comment type="caution">
    <text evidence="8">The sequence shown here is derived from an EMBL/GenBank/DDBJ whole genome shotgun (WGS) entry which is preliminary data.</text>
</comment>
<evidence type="ECO:0000256" key="6">
    <source>
        <dbReference type="SAM" id="Phobius"/>
    </source>
</evidence>
<keyword evidence="4 6" id="KW-1133">Transmembrane helix</keyword>
<dbReference type="GO" id="GO:0008519">
    <property type="term" value="F:ammonium channel activity"/>
    <property type="evidence" value="ECO:0007669"/>
    <property type="project" value="InterPro"/>
</dbReference>
<keyword evidence="5 6" id="KW-0472">Membrane</keyword>
<proteinExistence type="inferred from homology"/>
<dbReference type="PANTHER" id="PTHR43029">
    <property type="entry name" value="AMMONIUM TRANSPORTER MEP2"/>
    <property type="match status" value="1"/>
</dbReference>
<dbReference type="Proteomes" id="UP000321393">
    <property type="component" value="Unassembled WGS sequence"/>
</dbReference>
<evidence type="ECO:0000259" key="7">
    <source>
        <dbReference type="Pfam" id="PF00909"/>
    </source>
</evidence>
<feature type="transmembrane region" description="Helical" evidence="6">
    <location>
        <begin position="28"/>
        <end position="50"/>
    </location>
</feature>
<evidence type="ECO:0000256" key="1">
    <source>
        <dbReference type="ARBA" id="ARBA00004141"/>
    </source>
</evidence>
<feature type="transmembrane region" description="Helical" evidence="6">
    <location>
        <begin position="57"/>
        <end position="79"/>
    </location>
</feature>
<dbReference type="InterPro" id="IPR024041">
    <property type="entry name" value="NH4_transpt_AmtB-like_dom"/>
</dbReference>
<accession>A0A5A7UEB0</accession>
<gene>
    <name evidence="8" type="ORF">E6C27_scaffold5742G00010</name>
</gene>
<evidence type="ECO:0000313" key="8">
    <source>
        <dbReference type="EMBL" id="KAA0052847.1"/>
    </source>
</evidence>
<feature type="transmembrane region" description="Helical" evidence="6">
    <location>
        <begin position="182"/>
        <end position="202"/>
    </location>
</feature>
<dbReference type="Pfam" id="PF00909">
    <property type="entry name" value="Ammonium_transp"/>
    <property type="match status" value="1"/>
</dbReference>
<dbReference type="EMBL" id="SSTE01010066">
    <property type="protein sequence ID" value="KAA0052847.1"/>
    <property type="molecule type" value="Genomic_DNA"/>
</dbReference>
<evidence type="ECO:0000256" key="3">
    <source>
        <dbReference type="ARBA" id="ARBA00022692"/>
    </source>
</evidence>
<dbReference type="AlphaFoldDB" id="A0A5A7UEB0"/>
<dbReference type="OrthoDB" id="534912at2759"/>
<reference evidence="8 9" key="1">
    <citation type="submission" date="2019-08" db="EMBL/GenBank/DDBJ databases">
        <title>Draft genome sequences of two oriental melons (Cucumis melo L. var makuwa).</title>
        <authorList>
            <person name="Kwon S.-Y."/>
        </authorList>
    </citation>
    <scope>NUCLEOTIDE SEQUENCE [LARGE SCALE GENOMIC DNA]</scope>
    <source>
        <strain evidence="9">cv. SW 3</strain>
        <tissue evidence="8">Leaf</tissue>
    </source>
</reference>
<evidence type="ECO:0000256" key="5">
    <source>
        <dbReference type="ARBA" id="ARBA00023136"/>
    </source>
</evidence>
<evidence type="ECO:0000313" key="9">
    <source>
        <dbReference type="Proteomes" id="UP000321393"/>
    </source>
</evidence>
<comment type="subcellular location">
    <subcellularLocation>
        <location evidence="1">Membrane</location>
        <topology evidence="1">Multi-pass membrane protein</topology>
    </subcellularLocation>
</comment>
<dbReference type="Gene3D" id="1.10.3430.10">
    <property type="entry name" value="Ammonium transporter AmtB like domains"/>
    <property type="match status" value="1"/>
</dbReference>
<dbReference type="InterPro" id="IPR001905">
    <property type="entry name" value="Ammonium_transpt"/>
</dbReference>
<organism evidence="8 9">
    <name type="scientific">Cucumis melo var. makuwa</name>
    <name type="common">Oriental melon</name>
    <dbReference type="NCBI Taxonomy" id="1194695"/>
    <lineage>
        <taxon>Eukaryota</taxon>
        <taxon>Viridiplantae</taxon>
        <taxon>Streptophyta</taxon>
        <taxon>Embryophyta</taxon>
        <taxon>Tracheophyta</taxon>
        <taxon>Spermatophyta</taxon>
        <taxon>Magnoliopsida</taxon>
        <taxon>eudicotyledons</taxon>
        <taxon>Gunneridae</taxon>
        <taxon>Pentapetalae</taxon>
        <taxon>rosids</taxon>
        <taxon>fabids</taxon>
        <taxon>Cucurbitales</taxon>
        <taxon>Cucurbitaceae</taxon>
        <taxon>Benincaseae</taxon>
        <taxon>Cucumis</taxon>
    </lineage>
</organism>
<feature type="transmembrane region" description="Helical" evidence="6">
    <location>
        <begin position="120"/>
        <end position="139"/>
    </location>
</feature>
<sequence length="203" mass="22417">MSNIIVPLPANVVPDIGDPGWMSKGDNAWQMTAATLVGLQSVPGLIILYGGAVKKKWAINSAFMALYAFACVLVCWVGWGYRLSFGEKLVPFWGKLNVALDQEYLLQQGFAGKFPAATMVFFQFVFAAITLVLIAGALLGRMNFYAWMLFVPLWLTFSYTFVAFSIWSPEGFFAKMGLIDYSGGYVIHLSSGVAGFTAAYWFY</sequence>
<dbReference type="GO" id="GO:0005886">
    <property type="term" value="C:plasma membrane"/>
    <property type="evidence" value="ECO:0007669"/>
    <property type="project" value="TreeGrafter"/>
</dbReference>
<name>A0A5A7UEB0_CUCMM</name>
<dbReference type="SUPFAM" id="SSF111352">
    <property type="entry name" value="Ammonium transporter"/>
    <property type="match status" value="1"/>
</dbReference>
<evidence type="ECO:0000256" key="2">
    <source>
        <dbReference type="ARBA" id="ARBA00005887"/>
    </source>
</evidence>
<evidence type="ECO:0000256" key="4">
    <source>
        <dbReference type="ARBA" id="ARBA00022989"/>
    </source>
</evidence>
<dbReference type="InterPro" id="IPR029020">
    <property type="entry name" value="Ammonium/urea_transptr"/>
</dbReference>
<dbReference type="STRING" id="1194695.A0A5A7UEB0"/>
<comment type="similarity">
    <text evidence="2">Belongs to the ammonia transporter channel (TC 1.A.11.2) family.</text>
</comment>
<dbReference type="PANTHER" id="PTHR43029:SF7">
    <property type="entry name" value="AMMONIUM TRANSPORTER 2 MEMBER 5"/>
    <property type="match status" value="1"/>
</dbReference>
<feature type="transmembrane region" description="Helical" evidence="6">
    <location>
        <begin position="146"/>
        <end position="167"/>
    </location>
</feature>
<keyword evidence="3 6" id="KW-0812">Transmembrane</keyword>
<feature type="domain" description="Ammonium transporter AmtB-like" evidence="7">
    <location>
        <begin position="28"/>
        <end position="201"/>
    </location>
</feature>
<protein>
    <submittedName>
        <fullName evidence="8">Ammonium transporter 3 member 1-like</fullName>
    </submittedName>
</protein>